<evidence type="ECO:0000313" key="1">
    <source>
        <dbReference type="EMBL" id="CCM62264.1"/>
    </source>
</evidence>
<organism evidence="1 2">
    <name type="scientific">Candidatus Neomicrothrix parvicella RN1</name>
    <dbReference type="NCBI Taxonomy" id="1229780"/>
    <lineage>
        <taxon>Bacteria</taxon>
        <taxon>Bacillati</taxon>
        <taxon>Actinomycetota</taxon>
        <taxon>Acidimicrobiia</taxon>
        <taxon>Acidimicrobiales</taxon>
        <taxon>Microthrixaceae</taxon>
        <taxon>Candidatus Neomicrothrix</taxon>
    </lineage>
</organism>
<evidence type="ECO:0000313" key="2">
    <source>
        <dbReference type="Proteomes" id="UP000018291"/>
    </source>
</evidence>
<name>R4YW16_9ACTN</name>
<gene>
    <name evidence="1" type="ORF">BN381_100151</name>
</gene>
<dbReference type="HOGENOM" id="CLU_3231146_0_0_11"/>
<reference evidence="1 2" key="1">
    <citation type="journal article" date="2013" name="ISME J.">
        <title>Metabolic model for the filamentous 'Candidatus Microthrix parvicella' based on genomic and metagenomic analyses.</title>
        <authorList>
            <person name="Jon McIlroy S."/>
            <person name="Kristiansen R."/>
            <person name="Albertsen M."/>
            <person name="Michael Karst S."/>
            <person name="Rossetti S."/>
            <person name="Lund Nielsen J."/>
            <person name="Tandoi V."/>
            <person name="James Seviour R."/>
            <person name="Nielsen P.H."/>
        </authorList>
    </citation>
    <scope>NUCLEOTIDE SEQUENCE [LARGE SCALE GENOMIC DNA]</scope>
    <source>
        <strain evidence="1 2">RN1</strain>
    </source>
</reference>
<dbReference type="EMBL" id="CANL01000002">
    <property type="protein sequence ID" value="CCM62264.1"/>
    <property type="molecule type" value="Genomic_DNA"/>
</dbReference>
<accession>R4YW16</accession>
<dbReference type="STRING" id="1229780.BN381_100151"/>
<dbReference type="RefSeq" id="WP_012223492.1">
    <property type="nucleotide sequence ID" value="NZ_HG422565.1"/>
</dbReference>
<keyword evidence="2" id="KW-1185">Reference proteome</keyword>
<proteinExistence type="predicted"/>
<dbReference type="AlphaFoldDB" id="R4YW16"/>
<protein>
    <submittedName>
        <fullName evidence="1">Uncharacterized protein</fullName>
    </submittedName>
</protein>
<dbReference type="Proteomes" id="UP000018291">
    <property type="component" value="Unassembled WGS sequence"/>
</dbReference>
<comment type="caution">
    <text evidence="1">The sequence shown here is derived from an EMBL/GenBank/DDBJ whole genome shotgun (WGS) entry which is preliminary data.</text>
</comment>
<sequence length="43" mass="4353">MVLVVNLGWDVVGEPVVPGEDPGFEDSALSGLPTCSRVAVGAI</sequence>